<dbReference type="InterPro" id="IPR050776">
    <property type="entry name" value="Ank_Repeat/CDKN_Inhibitor"/>
</dbReference>
<accession>A0ABN8LCS0</accession>
<proteinExistence type="predicted"/>
<evidence type="ECO:0000256" key="2">
    <source>
        <dbReference type="ARBA" id="ARBA00023043"/>
    </source>
</evidence>
<dbReference type="SUPFAM" id="SSF48403">
    <property type="entry name" value="Ankyrin repeat"/>
    <property type="match status" value="1"/>
</dbReference>
<dbReference type="PROSITE" id="PS50088">
    <property type="entry name" value="ANK_REPEAT"/>
    <property type="match status" value="1"/>
</dbReference>
<dbReference type="InterPro" id="IPR002110">
    <property type="entry name" value="Ankyrin_rpt"/>
</dbReference>
<dbReference type="Pfam" id="PF13637">
    <property type="entry name" value="Ank_4"/>
    <property type="match status" value="1"/>
</dbReference>
<gene>
    <name evidence="5" type="ORF">PEVE_00028771</name>
</gene>
<feature type="compositionally biased region" description="Basic and acidic residues" evidence="4">
    <location>
        <begin position="22"/>
        <end position="38"/>
    </location>
</feature>
<evidence type="ECO:0000256" key="3">
    <source>
        <dbReference type="PROSITE-ProRule" id="PRU00023"/>
    </source>
</evidence>
<feature type="repeat" description="ANK" evidence="3">
    <location>
        <begin position="104"/>
        <end position="130"/>
    </location>
</feature>
<keyword evidence="6" id="KW-1185">Reference proteome</keyword>
<evidence type="ECO:0000313" key="5">
    <source>
        <dbReference type="EMBL" id="CAH3013913.1"/>
    </source>
</evidence>
<feature type="region of interest" description="Disordered" evidence="4">
    <location>
        <begin position="1"/>
        <end position="71"/>
    </location>
</feature>
<comment type="caution">
    <text evidence="5">The sequence shown here is derived from an EMBL/GenBank/DDBJ whole genome shotgun (WGS) entry which is preliminary data.</text>
</comment>
<keyword evidence="2 3" id="KW-0040">ANK repeat</keyword>
<name>A0ABN8LCS0_9CNID</name>
<organism evidence="5 6">
    <name type="scientific">Porites evermanni</name>
    <dbReference type="NCBI Taxonomy" id="104178"/>
    <lineage>
        <taxon>Eukaryota</taxon>
        <taxon>Metazoa</taxon>
        <taxon>Cnidaria</taxon>
        <taxon>Anthozoa</taxon>
        <taxon>Hexacorallia</taxon>
        <taxon>Scleractinia</taxon>
        <taxon>Fungiina</taxon>
        <taxon>Poritidae</taxon>
        <taxon>Porites</taxon>
    </lineage>
</organism>
<dbReference type="EMBL" id="CALNXI010000004">
    <property type="protein sequence ID" value="CAH3013913.1"/>
    <property type="molecule type" value="Genomic_DNA"/>
</dbReference>
<dbReference type="PANTHER" id="PTHR24201">
    <property type="entry name" value="ANK_REP_REGION DOMAIN-CONTAINING PROTEIN"/>
    <property type="match status" value="1"/>
</dbReference>
<keyword evidence="1" id="KW-0677">Repeat</keyword>
<evidence type="ECO:0000256" key="4">
    <source>
        <dbReference type="SAM" id="MobiDB-lite"/>
    </source>
</evidence>
<dbReference type="SMART" id="SM00248">
    <property type="entry name" value="ANK"/>
    <property type="match status" value="2"/>
</dbReference>
<reference evidence="5 6" key="1">
    <citation type="submission" date="2022-05" db="EMBL/GenBank/DDBJ databases">
        <authorList>
            <consortium name="Genoscope - CEA"/>
            <person name="William W."/>
        </authorList>
    </citation>
    <scope>NUCLEOTIDE SEQUENCE [LARGE SCALE GENOMIC DNA]</scope>
</reference>
<feature type="compositionally biased region" description="Polar residues" evidence="4">
    <location>
        <begin position="39"/>
        <end position="51"/>
    </location>
</feature>
<dbReference type="Proteomes" id="UP001159427">
    <property type="component" value="Unassembled WGS sequence"/>
</dbReference>
<evidence type="ECO:0000256" key="1">
    <source>
        <dbReference type="ARBA" id="ARBA00022737"/>
    </source>
</evidence>
<dbReference type="Gene3D" id="1.25.40.20">
    <property type="entry name" value="Ankyrin repeat-containing domain"/>
    <property type="match status" value="1"/>
</dbReference>
<protein>
    <submittedName>
        <fullName evidence="5">Uncharacterized protein</fullName>
    </submittedName>
</protein>
<dbReference type="InterPro" id="IPR036770">
    <property type="entry name" value="Ankyrin_rpt-contain_sf"/>
</dbReference>
<dbReference type="PROSITE" id="PS50297">
    <property type="entry name" value="ANK_REP_REGION"/>
    <property type="match status" value="1"/>
</dbReference>
<sequence length="155" mass="17630">MPLSKRRSRSEMSLDFLQDFGTPDKEDKDSTDHADEQNKNVSNKQASSKSEPPQIFIENTPLNDVDDDDGNLPKIHRAVSEGNLELLKELVESGDADVNTPDADGWPPLYTAIRKGKLECASYLLKRGASDFYDRQYEEYQRRLALSRTRTHSLK</sequence>
<evidence type="ECO:0000313" key="6">
    <source>
        <dbReference type="Proteomes" id="UP001159427"/>
    </source>
</evidence>